<evidence type="ECO:0000256" key="2">
    <source>
        <dbReference type="ARBA" id="ARBA00022692"/>
    </source>
</evidence>
<name>A0A0X8X9T1_HALHR</name>
<evidence type="ECO:0000256" key="1">
    <source>
        <dbReference type="ARBA" id="ARBA00004651"/>
    </source>
</evidence>
<proteinExistence type="predicted"/>
<dbReference type="KEGG" id="hhk:HH1059_14010"/>
<dbReference type="InterPro" id="IPR036640">
    <property type="entry name" value="ABC1_TM_sf"/>
</dbReference>
<feature type="domain" description="ABC transmembrane type-1" evidence="6">
    <location>
        <begin position="30"/>
        <end position="109"/>
    </location>
</feature>
<protein>
    <submittedName>
        <fullName evidence="7">Type I secretion system ATPase</fullName>
    </submittedName>
</protein>
<dbReference type="AlphaFoldDB" id="A0A0X8X9T1"/>
<dbReference type="SUPFAM" id="SSF90123">
    <property type="entry name" value="ABC transporter transmembrane region"/>
    <property type="match status" value="1"/>
</dbReference>
<dbReference type="GO" id="GO:0140359">
    <property type="term" value="F:ABC-type transporter activity"/>
    <property type="evidence" value="ECO:0007669"/>
    <property type="project" value="InterPro"/>
</dbReference>
<feature type="transmembrane region" description="Helical" evidence="5">
    <location>
        <begin position="66"/>
        <end position="83"/>
    </location>
</feature>
<evidence type="ECO:0000313" key="8">
    <source>
        <dbReference type="Proteomes" id="UP000218890"/>
    </source>
</evidence>
<evidence type="ECO:0000259" key="6">
    <source>
        <dbReference type="PROSITE" id="PS50929"/>
    </source>
</evidence>
<dbReference type="OrthoDB" id="6336411at2"/>
<dbReference type="PROSITE" id="PS50929">
    <property type="entry name" value="ABC_TM1F"/>
    <property type="match status" value="1"/>
</dbReference>
<evidence type="ECO:0000313" key="7">
    <source>
        <dbReference type="EMBL" id="BAU58109.1"/>
    </source>
</evidence>
<dbReference type="RefSeq" id="WP_096409520.1">
    <property type="nucleotide sequence ID" value="NZ_AP017372.2"/>
</dbReference>
<dbReference type="Proteomes" id="UP000218890">
    <property type="component" value="Chromosome"/>
</dbReference>
<keyword evidence="3 5" id="KW-1133">Transmembrane helix</keyword>
<dbReference type="Gene3D" id="1.20.1560.10">
    <property type="entry name" value="ABC transporter type 1, transmembrane domain"/>
    <property type="match status" value="1"/>
</dbReference>
<keyword evidence="2 5" id="KW-0812">Transmembrane</keyword>
<keyword evidence="8" id="KW-1185">Reference proteome</keyword>
<organism evidence="7 8">
    <name type="scientific">Halorhodospira halochloris</name>
    <name type="common">Ectothiorhodospira halochloris</name>
    <dbReference type="NCBI Taxonomy" id="1052"/>
    <lineage>
        <taxon>Bacteria</taxon>
        <taxon>Pseudomonadati</taxon>
        <taxon>Pseudomonadota</taxon>
        <taxon>Gammaproteobacteria</taxon>
        <taxon>Chromatiales</taxon>
        <taxon>Ectothiorhodospiraceae</taxon>
        <taxon>Halorhodospira</taxon>
    </lineage>
</organism>
<evidence type="ECO:0000256" key="3">
    <source>
        <dbReference type="ARBA" id="ARBA00022989"/>
    </source>
</evidence>
<comment type="subcellular location">
    <subcellularLocation>
        <location evidence="1">Cell membrane</location>
        <topology evidence="1">Multi-pass membrane protein</topology>
    </subcellularLocation>
</comment>
<gene>
    <name evidence="7" type="ORF">HH1059_14010</name>
</gene>
<sequence length="197" mass="21598">MANPQSIQGAGAKAKGELRECLGQFKQSIIAVAAFSFFINLLMLVPPLFMLQMFDRVLSSGSVETLVMLLIVAVGLLIVLGLLEFSRNRVLVRAGGRLDQMLSSRLFDATFLRALRRPDSATAQPLQDLTTLRQFMTGQGVFAFFDAPCSYVLKPHLDTAHGLALIAVPHWLRANGVSFGCDIEFMTRYEAPGSYLG</sequence>
<accession>A0A0X8X9T1</accession>
<dbReference type="EMBL" id="AP017372">
    <property type="protein sequence ID" value="BAU58109.1"/>
    <property type="molecule type" value="Genomic_DNA"/>
</dbReference>
<dbReference type="InterPro" id="IPR011527">
    <property type="entry name" value="ABC1_TM_dom"/>
</dbReference>
<dbReference type="GO" id="GO:0005886">
    <property type="term" value="C:plasma membrane"/>
    <property type="evidence" value="ECO:0007669"/>
    <property type="project" value="UniProtKB-SubCell"/>
</dbReference>
<feature type="transmembrane region" description="Helical" evidence="5">
    <location>
        <begin position="29"/>
        <end position="54"/>
    </location>
</feature>
<evidence type="ECO:0000256" key="5">
    <source>
        <dbReference type="SAM" id="Phobius"/>
    </source>
</evidence>
<keyword evidence="4 5" id="KW-0472">Membrane</keyword>
<evidence type="ECO:0000256" key="4">
    <source>
        <dbReference type="ARBA" id="ARBA00023136"/>
    </source>
</evidence>
<dbReference type="GO" id="GO:0005524">
    <property type="term" value="F:ATP binding"/>
    <property type="evidence" value="ECO:0007669"/>
    <property type="project" value="InterPro"/>
</dbReference>
<reference evidence="7" key="1">
    <citation type="submission" date="2016-02" db="EMBL/GenBank/DDBJ databases">
        <title>Halorhodospira halochloris DSM-1059 complete genome, version 2.</title>
        <authorList>
            <person name="Tsukatani Y."/>
        </authorList>
    </citation>
    <scope>NUCLEOTIDE SEQUENCE</scope>
    <source>
        <strain evidence="7">DSM 1059</strain>
    </source>
</reference>